<comment type="subcellular location">
    <subcellularLocation>
        <location evidence="1">Membrane</location>
        <topology evidence="1">Multi-pass membrane protein</topology>
    </subcellularLocation>
</comment>
<feature type="transmembrane region" description="Helical" evidence="5">
    <location>
        <begin position="506"/>
        <end position="525"/>
    </location>
</feature>
<protein>
    <submittedName>
        <fullName evidence="6">Amino acid permease</fullName>
    </submittedName>
</protein>
<evidence type="ECO:0000313" key="7">
    <source>
        <dbReference type="Proteomes" id="UP001059836"/>
    </source>
</evidence>
<feature type="transmembrane region" description="Helical" evidence="5">
    <location>
        <begin position="329"/>
        <end position="348"/>
    </location>
</feature>
<evidence type="ECO:0000256" key="3">
    <source>
        <dbReference type="ARBA" id="ARBA00022989"/>
    </source>
</evidence>
<feature type="transmembrane region" description="Helical" evidence="5">
    <location>
        <begin position="402"/>
        <end position="422"/>
    </location>
</feature>
<organism evidence="6 7">
    <name type="scientific">Gordonia pseudamarae</name>
    <dbReference type="NCBI Taxonomy" id="2831662"/>
    <lineage>
        <taxon>Bacteria</taxon>
        <taxon>Bacillati</taxon>
        <taxon>Actinomycetota</taxon>
        <taxon>Actinomycetes</taxon>
        <taxon>Mycobacteriales</taxon>
        <taxon>Gordoniaceae</taxon>
        <taxon>Gordonia</taxon>
    </lineage>
</organism>
<feature type="transmembrane region" description="Helical" evidence="5">
    <location>
        <begin position="377"/>
        <end position="396"/>
    </location>
</feature>
<accession>A0ABX6IKK6</accession>
<feature type="transmembrane region" description="Helical" evidence="5">
    <location>
        <begin position="48"/>
        <end position="69"/>
    </location>
</feature>
<evidence type="ECO:0000256" key="1">
    <source>
        <dbReference type="ARBA" id="ARBA00004141"/>
    </source>
</evidence>
<feature type="transmembrane region" description="Helical" evidence="5">
    <location>
        <begin position="75"/>
        <end position="97"/>
    </location>
</feature>
<feature type="transmembrane region" description="Helical" evidence="5">
    <location>
        <begin position="276"/>
        <end position="300"/>
    </location>
</feature>
<dbReference type="InterPro" id="IPR002293">
    <property type="entry name" value="AA/rel_permease1"/>
</dbReference>
<dbReference type="EMBL" id="CP045809">
    <property type="protein sequence ID" value="QHN36379.1"/>
    <property type="molecule type" value="Genomic_DNA"/>
</dbReference>
<feature type="transmembrane region" description="Helical" evidence="5">
    <location>
        <begin position="231"/>
        <end position="255"/>
    </location>
</feature>
<keyword evidence="2 5" id="KW-0812">Transmembrane</keyword>
<keyword evidence="7" id="KW-1185">Reference proteome</keyword>
<feature type="transmembrane region" description="Helical" evidence="5">
    <location>
        <begin position="118"/>
        <end position="142"/>
    </location>
</feature>
<name>A0ABX6IKK6_9ACTN</name>
<keyword evidence="4 5" id="KW-0472">Membrane</keyword>
<gene>
    <name evidence="6" type="ORF">GII31_17335</name>
</gene>
<sequence length="652" mass="68030">MTASRTAPISMATLLRRKPVDPPGSTQARGADVGGEPHLARSITTFQLTLFGVGATVGTGIFFVLPEAVPDAGPAVIIAFLVAGLAAGLAAICYAEMASSVPVSGSSYSYSYATMGELVAIAIGACLLLEYGVSAAATAVGWSGYLNKLLDNLFGFRFPQALSAAPLTEEGVEPGWFNLPAAVLVALCCFLLIRGASESARTNAVMVLVKLAVLVLFAGIAFTAFSTDNFAGFAPFGAAGITAAAGAIFFSFIGLDAVSTAGDEVKDPQKAMPRAIMGALITVVTIYLLVAVAGIGAQAWPKFASPDQAEAGLAVIIERVTESTWPGTLLAAGAVISIFSVTLVVLYGQTRILFAMGRDGLLPGKFAQVDPRTMTPVWNTVVVCVVVGLLAGLLPIGKLIDMVSIGTLAAFSVVSAGVLILRNTMPDLERSFRVPGYPVTPILSIAACLWILSGLKLVTYLAFGLWVLVFVTIYLVWGRKSSKLNHLPAERSGSSATAPLGRGFKIWTGVLAAAGVALFAFGAVYNHGDHNEDATTLTEASSLITDFFTAVDDKDWAAARTVTCAGSEARSNVEAAPTRGGRVFVDDRAYDPTTVGLIEVPRSVGGRDYRAAFDIAQRIDGDDFPPEDRLSALIELGDTPCVQRVTVTGPTR</sequence>
<dbReference type="PANTHER" id="PTHR43243">
    <property type="entry name" value="INNER MEMBRANE TRANSPORTER YGJI-RELATED"/>
    <property type="match status" value="1"/>
</dbReference>
<dbReference type="Proteomes" id="UP001059836">
    <property type="component" value="Chromosome"/>
</dbReference>
<proteinExistence type="predicted"/>
<feature type="transmembrane region" description="Helical" evidence="5">
    <location>
        <begin position="434"/>
        <end position="452"/>
    </location>
</feature>
<dbReference type="Pfam" id="PF13520">
    <property type="entry name" value="AA_permease_2"/>
    <property type="match status" value="1"/>
</dbReference>
<evidence type="ECO:0000256" key="4">
    <source>
        <dbReference type="ARBA" id="ARBA00023136"/>
    </source>
</evidence>
<evidence type="ECO:0000256" key="5">
    <source>
        <dbReference type="SAM" id="Phobius"/>
    </source>
</evidence>
<feature type="transmembrane region" description="Helical" evidence="5">
    <location>
        <begin position="175"/>
        <end position="193"/>
    </location>
</feature>
<keyword evidence="3 5" id="KW-1133">Transmembrane helix</keyword>
<feature type="transmembrane region" description="Helical" evidence="5">
    <location>
        <begin position="458"/>
        <end position="477"/>
    </location>
</feature>
<evidence type="ECO:0000313" key="6">
    <source>
        <dbReference type="EMBL" id="QHN36379.1"/>
    </source>
</evidence>
<dbReference type="Gene3D" id="1.20.1740.10">
    <property type="entry name" value="Amino acid/polyamine transporter I"/>
    <property type="match status" value="1"/>
</dbReference>
<reference evidence="6" key="1">
    <citation type="journal article" date="2021" name="Nat. Microbiol.">
        <title>Cocultivation of an ultrasmall environmental parasitic bacterium with lytic ability against bacteria associated with wastewater foams.</title>
        <authorList>
            <person name="Batinovic S."/>
            <person name="Rose J.J.A."/>
            <person name="Ratcliffe J."/>
            <person name="Seviour R.J."/>
            <person name="Petrovski S."/>
        </authorList>
    </citation>
    <scope>NUCLEOTIDE SEQUENCE</scope>
    <source>
        <strain evidence="6">CON9</strain>
    </source>
</reference>
<dbReference type="PANTHER" id="PTHR43243:SF24">
    <property type="entry name" value="CATIONIC AMINO ACID TRANSPORT INTEGRAL MEMBRANE PROTEIN ROCE-RELATED"/>
    <property type="match status" value="1"/>
</dbReference>
<feature type="transmembrane region" description="Helical" evidence="5">
    <location>
        <begin position="205"/>
        <end position="225"/>
    </location>
</feature>
<evidence type="ECO:0000256" key="2">
    <source>
        <dbReference type="ARBA" id="ARBA00022692"/>
    </source>
</evidence>